<keyword evidence="1" id="KW-0812">Transmembrane</keyword>
<gene>
    <name evidence="2" type="ORF">VU01_11722</name>
</gene>
<feature type="transmembrane region" description="Helical" evidence="1">
    <location>
        <begin position="167"/>
        <end position="195"/>
    </location>
</feature>
<reference evidence="2 3" key="1">
    <citation type="submission" date="2017-01" db="EMBL/GenBank/DDBJ databases">
        <title>The cable genome- insights into the physiology and evolution of filamentous bacteria capable of sulfide oxidation via long distance electron transfer.</title>
        <authorList>
            <person name="Schreiber L."/>
            <person name="Bjerg J.T."/>
            <person name="Boggild A."/>
            <person name="Van De Vossenberg J."/>
            <person name="Meysman F."/>
            <person name="Nielsen L.P."/>
            <person name="Schramm A."/>
            <person name="Kjeldsen K.U."/>
        </authorList>
    </citation>
    <scope>NUCLEOTIDE SEQUENCE [LARGE SCALE GENOMIC DNA]</scope>
    <source>
        <strain evidence="2">A5</strain>
    </source>
</reference>
<evidence type="ECO:0000256" key="1">
    <source>
        <dbReference type="SAM" id="Phobius"/>
    </source>
</evidence>
<comment type="caution">
    <text evidence="2">The sequence shown here is derived from an EMBL/GenBank/DDBJ whole genome shotgun (WGS) entry which is preliminary data.</text>
</comment>
<evidence type="ECO:0000313" key="2">
    <source>
        <dbReference type="EMBL" id="RWX51266.1"/>
    </source>
</evidence>
<accession>A0A444JDV4</accession>
<dbReference type="Proteomes" id="UP000288892">
    <property type="component" value="Unassembled WGS sequence"/>
</dbReference>
<name>A0A444JDV4_9BACT</name>
<organism evidence="2 3">
    <name type="scientific">Candidatus Electrothrix marina</name>
    <dbReference type="NCBI Taxonomy" id="1859130"/>
    <lineage>
        <taxon>Bacteria</taxon>
        <taxon>Pseudomonadati</taxon>
        <taxon>Thermodesulfobacteriota</taxon>
        <taxon>Desulfobulbia</taxon>
        <taxon>Desulfobulbales</taxon>
        <taxon>Desulfobulbaceae</taxon>
        <taxon>Candidatus Electrothrix</taxon>
    </lineage>
</organism>
<sequence length="208" mass="23732">MKKVPAITALVWMMFLLGYCFFPELVKQDTIQFPLALLLSVFLPVSFWQVANREKKKYLSLFFIGILLVNISFLLVIIRSSLVMQQQISEEVNRGIQQELAEYLVTAVSGNKRRVAARLIYQRHGVALPFKNESDSYTLYVPSESDKKTFQKNFFALNDRKLKSGGFAASFSTAALLLMVHAGLFVGLLVFLILYDTREEGREMKSSR</sequence>
<keyword evidence="1" id="KW-1133">Transmembrane helix</keyword>
<evidence type="ECO:0000313" key="3">
    <source>
        <dbReference type="Proteomes" id="UP000288892"/>
    </source>
</evidence>
<feature type="transmembrane region" description="Helical" evidence="1">
    <location>
        <begin position="58"/>
        <end position="78"/>
    </location>
</feature>
<feature type="transmembrane region" description="Helical" evidence="1">
    <location>
        <begin position="31"/>
        <end position="51"/>
    </location>
</feature>
<keyword evidence="1" id="KW-0472">Membrane</keyword>
<keyword evidence="3" id="KW-1185">Reference proteome</keyword>
<protein>
    <submittedName>
        <fullName evidence="2">Uncharacterized protein</fullName>
    </submittedName>
</protein>
<feature type="transmembrane region" description="Helical" evidence="1">
    <location>
        <begin position="7"/>
        <end position="25"/>
    </location>
</feature>
<dbReference type="AlphaFoldDB" id="A0A444JDV4"/>
<proteinExistence type="predicted"/>
<dbReference type="EMBL" id="MTKS01000172">
    <property type="protein sequence ID" value="RWX51266.1"/>
    <property type="molecule type" value="Genomic_DNA"/>
</dbReference>